<feature type="transmembrane region" description="Helical" evidence="1">
    <location>
        <begin position="126"/>
        <end position="143"/>
    </location>
</feature>
<reference evidence="2" key="1">
    <citation type="journal article" date="2019" name="PLoS Negl. Trop. Dis.">
        <title>Revisiting the worldwide diversity of Leptospira species in the environment.</title>
        <authorList>
            <person name="Vincent A.T."/>
            <person name="Schiettekatte O."/>
            <person name="Bourhy P."/>
            <person name="Veyrier F.J."/>
            <person name="Picardeau M."/>
        </authorList>
    </citation>
    <scope>NUCLEOTIDE SEQUENCE [LARGE SCALE GENOMIC DNA]</scope>
    <source>
        <strain evidence="2">201400974</strain>
    </source>
</reference>
<feature type="transmembrane region" description="Helical" evidence="1">
    <location>
        <begin position="245"/>
        <end position="268"/>
    </location>
</feature>
<evidence type="ECO:0000256" key="1">
    <source>
        <dbReference type="SAM" id="Phobius"/>
    </source>
</evidence>
<keyword evidence="1" id="KW-1133">Transmembrane helix</keyword>
<feature type="transmembrane region" description="Helical" evidence="1">
    <location>
        <begin position="215"/>
        <end position="233"/>
    </location>
</feature>
<sequence length="518" mass="59962">MTLTIQFVLGYGIFVLIPFLQNILKPDHTRLRFLLLRIASAAGALSLFFPVQNHFGIFFALLWLLWCIGNAVTSFSEFLIWGYDHFGVFLNFIASALLLGGSVWLFSTRFSWQFLGFGEPWKTLTAIHFHFSGFLLVSVFAAYRDKIRKCSSGLESKTYITFNCFYLLGFVLVAIGLTGPRFIEVFGTFVLFSSAFVNLFLLLKSVWKDAFIYDRAIVLCIFVFGFLSFSLALTYSLRIFSPLDVYWMILTHGLLNAFLFLPLLIYLTKRQKISLPLRKFSFSKIHSKGKIESDFFHSYLSEDKAKEGLTDDFSAFRRNDFDPELTHPSVRNFYEFTDRYELNVKAKPNHFFQRIWKFLVKHFFAKLQQLNLPDQDKKILGSINSISEEKDGRPSPRGWMRVDAQTGKPIYAAVYSMHETHQVTYMNIAFPLPYSNMTSVLHIEYSDFTSGIQLTTIHSRHPLGDQGVYLVIAGFGIRLPLDETIEVWFDNGLKARHSMWFCGWLYLTLDYTMDLKHE</sequence>
<dbReference type="OrthoDB" id="2614436at2"/>
<protein>
    <recommendedName>
        <fullName evidence="4">YndJ-like protein</fullName>
    </recommendedName>
</protein>
<keyword evidence="1" id="KW-0812">Transmembrane</keyword>
<dbReference type="Proteomes" id="UP000298264">
    <property type="component" value="Unassembled WGS sequence"/>
</dbReference>
<accession>A0A4R9LPQ5</accession>
<feature type="transmembrane region" description="Helical" evidence="1">
    <location>
        <begin position="31"/>
        <end position="51"/>
    </location>
</feature>
<feature type="transmembrane region" description="Helical" evidence="1">
    <location>
        <begin position="159"/>
        <end position="179"/>
    </location>
</feature>
<keyword evidence="3" id="KW-1185">Reference proteome</keyword>
<dbReference type="AlphaFoldDB" id="A0A4R9LPQ5"/>
<proteinExistence type="predicted"/>
<dbReference type="RefSeq" id="WP_135764920.1">
    <property type="nucleotide sequence ID" value="NZ_RQHV01000061.1"/>
</dbReference>
<feature type="transmembrane region" description="Helical" evidence="1">
    <location>
        <begin position="88"/>
        <end position="106"/>
    </location>
</feature>
<evidence type="ECO:0000313" key="2">
    <source>
        <dbReference type="EMBL" id="TGN07940.1"/>
    </source>
</evidence>
<feature type="transmembrane region" description="Helical" evidence="1">
    <location>
        <begin position="57"/>
        <end position="81"/>
    </location>
</feature>
<keyword evidence="1" id="KW-0472">Membrane</keyword>
<dbReference type="InterPro" id="IPR025450">
    <property type="entry name" value="YndJ-like"/>
</dbReference>
<comment type="caution">
    <text evidence="2">The sequence shown here is derived from an EMBL/GenBank/DDBJ whole genome shotgun (WGS) entry which is preliminary data.</text>
</comment>
<gene>
    <name evidence="2" type="ORF">EHS11_13440</name>
</gene>
<organism evidence="2 3">
    <name type="scientific">Leptospira ilyithenensis</name>
    <dbReference type="NCBI Taxonomy" id="2484901"/>
    <lineage>
        <taxon>Bacteria</taxon>
        <taxon>Pseudomonadati</taxon>
        <taxon>Spirochaetota</taxon>
        <taxon>Spirochaetia</taxon>
        <taxon>Leptospirales</taxon>
        <taxon>Leptospiraceae</taxon>
        <taxon>Leptospira</taxon>
    </lineage>
</organism>
<evidence type="ECO:0008006" key="4">
    <source>
        <dbReference type="Google" id="ProtNLM"/>
    </source>
</evidence>
<name>A0A4R9LPQ5_9LEPT</name>
<dbReference type="Pfam" id="PF14158">
    <property type="entry name" value="YndJ"/>
    <property type="match status" value="1"/>
</dbReference>
<feature type="transmembrane region" description="Helical" evidence="1">
    <location>
        <begin position="185"/>
        <end position="203"/>
    </location>
</feature>
<dbReference type="EMBL" id="RQHV01000061">
    <property type="protein sequence ID" value="TGN07940.1"/>
    <property type="molecule type" value="Genomic_DNA"/>
</dbReference>
<feature type="transmembrane region" description="Helical" evidence="1">
    <location>
        <begin position="6"/>
        <end position="24"/>
    </location>
</feature>
<evidence type="ECO:0000313" key="3">
    <source>
        <dbReference type="Proteomes" id="UP000298264"/>
    </source>
</evidence>